<proteinExistence type="predicted"/>
<evidence type="ECO:0000313" key="3">
    <source>
        <dbReference type="Proteomes" id="UP000502608"/>
    </source>
</evidence>
<evidence type="ECO:0000256" key="1">
    <source>
        <dbReference type="SAM" id="MobiDB-lite"/>
    </source>
</evidence>
<evidence type="ECO:0000313" key="2">
    <source>
        <dbReference type="EMBL" id="QIR16332.1"/>
    </source>
</evidence>
<sequence length="59" mass="6966">MNNRKQQSSKAAYLRRRKQKIMKKLKQLHDSKRSQSKVGSTSRLLCRTQSEMSQLMDLV</sequence>
<dbReference type="AlphaFoldDB" id="A0A6G9QPC4"/>
<geneLocation type="plasmid" evidence="2 3">
    <name>pPN3F2_1</name>
</geneLocation>
<name>A0A6G9QPC4_9GAMM</name>
<gene>
    <name evidence="2" type="ORF">HBH39_17760</name>
</gene>
<dbReference type="RefSeq" id="WP_167680181.1">
    <property type="nucleotide sequence ID" value="NZ_CP050314.1"/>
</dbReference>
<keyword evidence="2" id="KW-0614">Plasmid</keyword>
<feature type="compositionally biased region" description="Polar residues" evidence="1">
    <location>
        <begin position="36"/>
        <end position="45"/>
    </location>
</feature>
<accession>A0A6G9QPC4</accession>
<protein>
    <submittedName>
        <fullName evidence="2">Uncharacterized protein</fullName>
    </submittedName>
</protein>
<dbReference type="EMBL" id="CP050314">
    <property type="protein sequence ID" value="QIR16332.1"/>
    <property type="molecule type" value="Genomic_DNA"/>
</dbReference>
<keyword evidence="3" id="KW-1185">Reference proteome</keyword>
<dbReference type="Proteomes" id="UP000502608">
    <property type="component" value="Plasmid pPN3F2_1"/>
</dbReference>
<feature type="region of interest" description="Disordered" evidence="1">
    <location>
        <begin position="25"/>
        <end position="45"/>
    </location>
</feature>
<reference evidence="2 3" key="1">
    <citation type="submission" date="2020-03" db="EMBL/GenBank/DDBJ databases">
        <title>Complete genome sequence of Shewanella sp.</title>
        <authorList>
            <person name="Kim Y.-S."/>
            <person name="Kim S.-J."/>
            <person name="Jung H.-K."/>
            <person name="Kim K.-H."/>
        </authorList>
    </citation>
    <scope>NUCLEOTIDE SEQUENCE [LARGE SCALE GENOMIC DNA]</scope>
    <source>
        <strain evidence="2 3">PN3F2</strain>
        <plasmid evidence="2 3">pPN3F2_1</plasmid>
    </source>
</reference>
<organism evidence="2 3">
    <name type="scientific">Shewanella aestuarii</name>
    <dbReference type="NCBI Taxonomy" id="1028752"/>
    <lineage>
        <taxon>Bacteria</taxon>
        <taxon>Pseudomonadati</taxon>
        <taxon>Pseudomonadota</taxon>
        <taxon>Gammaproteobacteria</taxon>
        <taxon>Alteromonadales</taxon>
        <taxon>Shewanellaceae</taxon>
        <taxon>Shewanella</taxon>
    </lineage>
</organism>
<dbReference type="KEGG" id="saes:HBH39_17760"/>